<dbReference type="SUPFAM" id="SSF48726">
    <property type="entry name" value="Immunoglobulin"/>
    <property type="match status" value="2"/>
</dbReference>
<dbReference type="SUPFAM" id="SSF49899">
    <property type="entry name" value="Concanavalin A-like lectins/glucanases"/>
    <property type="match status" value="1"/>
</dbReference>
<dbReference type="RefSeq" id="XP_025051147.1">
    <property type="nucleotide sequence ID" value="XM_025195362.1"/>
</dbReference>
<reference evidence="14 15" key="1">
    <citation type="submission" date="2025-04" db="UniProtKB">
        <authorList>
            <consortium name="RefSeq"/>
        </authorList>
    </citation>
    <scope>IDENTIFICATION</scope>
</reference>
<dbReference type="SMART" id="SM00409">
    <property type="entry name" value="IG"/>
    <property type="match status" value="1"/>
</dbReference>
<evidence type="ECO:0000313" key="13">
    <source>
        <dbReference type="Proteomes" id="UP000189705"/>
    </source>
</evidence>
<dbReference type="InterPro" id="IPR050504">
    <property type="entry name" value="IgSF_BTN/MOG"/>
</dbReference>
<dbReference type="InterPro" id="IPR013106">
    <property type="entry name" value="Ig_V-set"/>
</dbReference>
<dbReference type="CDD" id="cd12888">
    <property type="entry name" value="SPRY_PRY_TRIM7_like"/>
    <property type="match status" value="1"/>
</dbReference>
<dbReference type="InterPro" id="IPR053896">
    <property type="entry name" value="BTN3A2-like_Ig-C"/>
</dbReference>
<dbReference type="GO" id="GO:0009897">
    <property type="term" value="C:external side of plasma membrane"/>
    <property type="evidence" value="ECO:0007669"/>
    <property type="project" value="TreeGrafter"/>
</dbReference>
<dbReference type="FunFam" id="2.60.40.10:FF:000208">
    <property type="entry name" value="Butyrophilin subfamily 1 member A1"/>
    <property type="match status" value="1"/>
</dbReference>
<dbReference type="GeneID" id="102380798"/>
<dbReference type="PANTHER" id="PTHR24100:SF149">
    <property type="entry name" value="BG-LIKE ANTIGEN 1-RELATED"/>
    <property type="match status" value="1"/>
</dbReference>
<evidence type="ECO:0000313" key="14">
    <source>
        <dbReference type="RefSeq" id="XP_025051142.1"/>
    </source>
</evidence>
<dbReference type="PANTHER" id="PTHR24100">
    <property type="entry name" value="BUTYROPHILIN"/>
    <property type="match status" value="1"/>
</dbReference>
<keyword evidence="8" id="KW-0325">Glycoprotein</keyword>
<keyword evidence="7" id="KW-1015">Disulfide bond</keyword>
<protein>
    <submittedName>
        <fullName evidence="14 16">Butyrophilin subfamily 1 member A1-like isoform X1</fullName>
    </submittedName>
    <submittedName>
        <fullName evidence="15">Butyrophilin subfamily 1 member A1-like isoform X2</fullName>
    </submittedName>
</protein>
<evidence type="ECO:0000256" key="1">
    <source>
        <dbReference type="ARBA" id="ARBA00004479"/>
    </source>
</evidence>
<dbReference type="RefSeq" id="XP_025051143.1">
    <property type="nucleotide sequence ID" value="XM_025195358.1"/>
</dbReference>
<dbReference type="InterPro" id="IPR003877">
    <property type="entry name" value="SPRY_dom"/>
</dbReference>
<keyword evidence="9" id="KW-0393">Immunoglobulin domain</keyword>
<evidence type="ECO:0000256" key="3">
    <source>
        <dbReference type="ARBA" id="ARBA00022692"/>
    </source>
</evidence>
<dbReference type="PROSITE" id="PS50188">
    <property type="entry name" value="B302_SPRY"/>
    <property type="match status" value="1"/>
</dbReference>
<evidence type="ECO:0000313" key="15">
    <source>
        <dbReference type="RefSeq" id="XP_025051143.1"/>
    </source>
</evidence>
<dbReference type="GO" id="GO:0001817">
    <property type="term" value="P:regulation of cytokine production"/>
    <property type="evidence" value="ECO:0007669"/>
    <property type="project" value="TreeGrafter"/>
</dbReference>
<feature type="transmembrane region" description="Helical" evidence="10">
    <location>
        <begin position="6"/>
        <end position="27"/>
    </location>
</feature>
<keyword evidence="4" id="KW-0732">Signal</keyword>
<evidence type="ECO:0000256" key="5">
    <source>
        <dbReference type="ARBA" id="ARBA00022989"/>
    </source>
</evidence>
<dbReference type="RefSeq" id="XP_025051142.1">
    <property type="nucleotide sequence ID" value="XM_025195357.1"/>
</dbReference>
<dbReference type="InterPro" id="IPR013783">
    <property type="entry name" value="Ig-like_fold"/>
</dbReference>
<dbReference type="PRINTS" id="PR01407">
    <property type="entry name" value="BUTYPHLNCDUF"/>
</dbReference>
<dbReference type="Pfam" id="PF22705">
    <property type="entry name" value="C2-set_3"/>
    <property type="match status" value="1"/>
</dbReference>
<evidence type="ECO:0000256" key="2">
    <source>
        <dbReference type="ARBA" id="ARBA00007591"/>
    </source>
</evidence>
<feature type="domain" description="Ig-like" evidence="12">
    <location>
        <begin position="16"/>
        <end position="143"/>
    </location>
</feature>
<evidence type="ECO:0000313" key="16">
    <source>
        <dbReference type="RefSeq" id="XP_025051144.1"/>
    </source>
</evidence>
<dbReference type="Gene3D" id="2.60.40.10">
    <property type="entry name" value="Immunoglobulins"/>
    <property type="match status" value="2"/>
</dbReference>
<dbReference type="GO" id="GO:0005102">
    <property type="term" value="F:signaling receptor binding"/>
    <property type="evidence" value="ECO:0007669"/>
    <property type="project" value="TreeGrafter"/>
</dbReference>
<dbReference type="InterPro" id="IPR007110">
    <property type="entry name" value="Ig-like_dom"/>
</dbReference>
<evidence type="ECO:0000256" key="8">
    <source>
        <dbReference type="ARBA" id="ARBA00023180"/>
    </source>
</evidence>
<evidence type="ECO:0000313" key="17">
    <source>
        <dbReference type="RefSeq" id="XP_025051145.1"/>
    </source>
</evidence>
<comment type="similarity">
    <text evidence="2">Belongs to the immunoglobulin superfamily. BTN/MOG family.</text>
</comment>
<dbReference type="InterPro" id="IPR036179">
    <property type="entry name" value="Ig-like_dom_sf"/>
</dbReference>
<evidence type="ECO:0000259" key="11">
    <source>
        <dbReference type="PROSITE" id="PS50188"/>
    </source>
</evidence>
<evidence type="ECO:0000313" key="18">
    <source>
        <dbReference type="RefSeq" id="XP_025051146.1"/>
    </source>
</evidence>
<keyword evidence="6 10" id="KW-0472">Membrane</keyword>
<evidence type="ECO:0000256" key="4">
    <source>
        <dbReference type="ARBA" id="ARBA00022729"/>
    </source>
</evidence>
<organism evidence="13 17">
    <name type="scientific">Alligator sinensis</name>
    <name type="common">Chinese alligator</name>
    <dbReference type="NCBI Taxonomy" id="38654"/>
    <lineage>
        <taxon>Eukaryota</taxon>
        <taxon>Metazoa</taxon>
        <taxon>Chordata</taxon>
        <taxon>Craniata</taxon>
        <taxon>Vertebrata</taxon>
        <taxon>Euteleostomi</taxon>
        <taxon>Archelosauria</taxon>
        <taxon>Archosauria</taxon>
        <taxon>Crocodylia</taxon>
        <taxon>Alligatoridae</taxon>
        <taxon>Alligatorinae</taxon>
        <taxon>Alligator</taxon>
    </lineage>
</organism>
<evidence type="ECO:0000256" key="9">
    <source>
        <dbReference type="ARBA" id="ARBA00023319"/>
    </source>
</evidence>
<evidence type="ECO:0000313" key="19">
    <source>
        <dbReference type="RefSeq" id="XP_025051147.1"/>
    </source>
</evidence>
<feature type="domain" description="Ig-like" evidence="12">
    <location>
        <begin position="154"/>
        <end position="242"/>
    </location>
</feature>
<dbReference type="FunFam" id="2.60.40.10:FF:000088">
    <property type="entry name" value="Butyrophilin subfamily 1 member A1"/>
    <property type="match status" value="1"/>
</dbReference>
<dbReference type="InterPro" id="IPR043136">
    <property type="entry name" value="B30.2/SPRY_sf"/>
</dbReference>
<dbReference type="Pfam" id="PF00622">
    <property type="entry name" value="SPRY"/>
    <property type="match status" value="1"/>
</dbReference>
<dbReference type="RefSeq" id="XP_025051144.1">
    <property type="nucleotide sequence ID" value="XM_025195359.1"/>
</dbReference>
<dbReference type="InterPro" id="IPR006574">
    <property type="entry name" value="PRY"/>
</dbReference>
<dbReference type="CDD" id="cd05713">
    <property type="entry name" value="IgV_MOG_like"/>
    <property type="match status" value="1"/>
</dbReference>
<feature type="transmembrane region" description="Helical" evidence="10">
    <location>
        <begin position="252"/>
        <end position="273"/>
    </location>
</feature>
<keyword evidence="5 10" id="KW-1133">Transmembrane helix</keyword>
<dbReference type="AlphaFoldDB" id="A0A3Q0FYF7"/>
<dbReference type="SMART" id="SM00449">
    <property type="entry name" value="SPRY"/>
    <property type="match status" value="1"/>
</dbReference>
<evidence type="ECO:0000256" key="7">
    <source>
        <dbReference type="ARBA" id="ARBA00023157"/>
    </source>
</evidence>
<evidence type="ECO:0000256" key="6">
    <source>
        <dbReference type="ARBA" id="ARBA00023136"/>
    </source>
</evidence>
<dbReference type="InterPro" id="IPR001870">
    <property type="entry name" value="B30.2/SPRY"/>
</dbReference>
<name>A0A3Q0FYF7_ALLSI</name>
<dbReference type="Pfam" id="PF07686">
    <property type="entry name" value="V-set"/>
    <property type="match status" value="1"/>
</dbReference>
<dbReference type="STRING" id="38654.A0A3Q0FYF7"/>
<dbReference type="Pfam" id="PF13765">
    <property type="entry name" value="PRY"/>
    <property type="match status" value="1"/>
</dbReference>
<evidence type="ECO:0000259" key="12">
    <source>
        <dbReference type="PROSITE" id="PS50835"/>
    </source>
</evidence>
<gene>
    <name evidence="14 15 16 17 18 19" type="primary">LOC102380798</name>
</gene>
<dbReference type="InterPro" id="IPR003599">
    <property type="entry name" value="Ig_sub"/>
</dbReference>
<keyword evidence="13" id="KW-1185">Reference proteome</keyword>
<sequence length="477" mass="53997">MTSSLWYSSMASTSIPGLIIFCTSFYIQKLESAQFSVIGPDQPVTAVVGQDIILSCHLSPRMSAENMEVRWFQNNFETYVHLYRDGRDYYEQQMPKYQKRTELLKDGIMDGNISLKILNIERADEGQYNCFVQDGITHDETILDLHVAVLGSVPLISVEDYQDGGIHVVCQSAGWFPEPKLVWRDPSGQHLPSVSETKAQKDNGLFEAATSIVIKEYTNSSLSCWIRDKYLSQGKESAVYISDQFFPWVNPWMVALIVILVILSGFLVLIIYFCKLRSDLLRQLGWRRDVICPGLGRTAPAVEKEKVTLDPDTAHPSLILSEDQRSVTWKGTQKHLPNNPERFDFWGCVLGCEKFTSGRHCWTVEVEVETGKFWAVGVARESVGRKGGIKFNPEEGIWAVGLWGGKFQALTAPDLTPLYQMPNRICVCLDCAGGWVSFSNGDTEALIFTFLSASFTRERIRPWLWLWEEGAEIRLCN</sequence>
<dbReference type="Proteomes" id="UP000189705">
    <property type="component" value="Unplaced"/>
</dbReference>
<dbReference type="FunFam" id="2.60.120.920:FF:000004">
    <property type="entry name" value="Butyrophilin subfamily 1 member A1"/>
    <property type="match status" value="1"/>
</dbReference>
<dbReference type="InterPro" id="IPR013320">
    <property type="entry name" value="ConA-like_dom_sf"/>
</dbReference>
<dbReference type="RefSeq" id="XP_025051145.1">
    <property type="nucleotide sequence ID" value="XM_025195360.1"/>
</dbReference>
<evidence type="ECO:0000256" key="10">
    <source>
        <dbReference type="SAM" id="Phobius"/>
    </source>
</evidence>
<dbReference type="SMART" id="SM00589">
    <property type="entry name" value="PRY"/>
    <property type="match status" value="1"/>
</dbReference>
<feature type="domain" description="B30.2/SPRY" evidence="11">
    <location>
        <begin position="287"/>
        <end position="477"/>
    </location>
</feature>
<comment type="subcellular location">
    <subcellularLocation>
        <location evidence="1">Membrane</location>
        <topology evidence="1">Single-pass type I membrane protein</topology>
    </subcellularLocation>
</comment>
<dbReference type="PROSITE" id="PS50835">
    <property type="entry name" value="IG_LIKE"/>
    <property type="match status" value="2"/>
</dbReference>
<dbReference type="RefSeq" id="XP_025051146.1">
    <property type="nucleotide sequence ID" value="XM_025195361.1"/>
</dbReference>
<dbReference type="GO" id="GO:0050852">
    <property type="term" value="P:T cell receptor signaling pathway"/>
    <property type="evidence" value="ECO:0007669"/>
    <property type="project" value="TreeGrafter"/>
</dbReference>
<dbReference type="InterPro" id="IPR003879">
    <property type="entry name" value="Butyrophylin_SPRY"/>
</dbReference>
<dbReference type="Gene3D" id="2.60.120.920">
    <property type="match status" value="1"/>
</dbReference>
<keyword evidence="3 10" id="KW-0812">Transmembrane</keyword>
<proteinExistence type="inferred from homology"/>
<accession>A0A3Q0FYF7</accession>